<dbReference type="PANTHER" id="PTHR12526">
    <property type="entry name" value="GLYCOSYLTRANSFERASE"/>
    <property type="match status" value="1"/>
</dbReference>
<accession>A0ABW5D029</accession>
<dbReference type="PANTHER" id="PTHR12526:SF630">
    <property type="entry name" value="GLYCOSYLTRANSFERASE"/>
    <property type="match status" value="1"/>
</dbReference>
<gene>
    <name evidence="2" type="ORF">ACFSKP_13940</name>
</gene>
<feature type="compositionally biased region" description="Polar residues" evidence="1">
    <location>
        <begin position="16"/>
        <end position="29"/>
    </location>
</feature>
<name>A0ABW5D029_9BACT</name>
<evidence type="ECO:0000313" key="2">
    <source>
        <dbReference type="EMBL" id="MFD2247363.1"/>
    </source>
</evidence>
<proteinExistence type="predicted"/>
<dbReference type="RefSeq" id="WP_250430295.1">
    <property type="nucleotide sequence ID" value="NZ_JALPRR010000003.1"/>
</dbReference>
<keyword evidence="3" id="KW-1185">Reference proteome</keyword>
<feature type="region of interest" description="Disordered" evidence="1">
    <location>
        <begin position="1"/>
        <end position="29"/>
    </location>
</feature>
<reference evidence="3" key="1">
    <citation type="journal article" date="2019" name="Int. J. Syst. Evol. Microbiol.">
        <title>The Global Catalogue of Microorganisms (GCM) 10K type strain sequencing project: providing services to taxonomists for standard genome sequencing and annotation.</title>
        <authorList>
            <consortium name="The Broad Institute Genomics Platform"/>
            <consortium name="The Broad Institute Genome Sequencing Center for Infectious Disease"/>
            <person name="Wu L."/>
            <person name="Ma J."/>
        </authorList>
    </citation>
    <scope>NUCLEOTIDE SEQUENCE [LARGE SCALE GENOMIC DNA]</scope>
    <source>
        <strain evidence="3">CGMCC 4.1782</strain>
    </source>
</reference>
<organism evidence="2 3">
    <name type="scientific">Pontibacter ruber</name>
    <dbReference type="NCBI Taxonomy" id="1343895"/>
    <lineage>
        <taxon>Bacteria</taxon>
        <taxon>Pseudomonadati</taxon>
        <taxon>Bacteroidota</taxon>
        <taxon>Cytophagia</taxon>
        <taxon>Cytophagales</taxon>
        <taxon>Hymenobacteraceae</taxon>
        <taxon>Pontibacter</taxon>
    </lineage>
</organism>
<protein>
    <submittedName>
        <fullName evidence="2">Glycosyltransferase family 1 protein</fullName>
    </submittedName>
</protein>
<dbReference type="Proteomes" id="UP001597374">
    <property type="component" value="Unassembled WGS sequence"/>
</dbReference>
<evidence type="ECO:0000313" key="3">
    <source>
        <dbReference type="Proteomes" id="UP001597374"/>
    </source>
</evidence>
<dbReference type="EMBL" id="JBHUIM010000002">
    <property type="protein sequence ID" value="MFD2247363.1"/>
    <property type="molecule type" value="Genomic_DNA"/>
</dbReference>
<dbReference type="Pfam" id="PF13692">
    <property type="entry name" value="Glyco_trans_1_4"/>
    <property type="match status" value="1"/>
</dbReference>
<comment type="caution">
    <text evidence="2">The sequence shown here is derived from an EMBL/GenBank/DDBJ whole genome shotgun (WGS) entry which is preliminary data.</text>
</comment>
<evidence type="ECO:0000256" key="1">
    <source>
        <dbReference type="SAM" id="MobiDB-lite"/>
    </source>
</evidence>
<sequence>MFKTNSEPESFVPESSGESSTIGTPSTPVESVKKSAITIDVNEFIQNLPDVICLSHLRWDFVYQRPQHLLSRFAKHGRLFFVEEPVYVDCREPHLQVSEREGNVQLVVPQLPHGTSPEQAEAAQRILLDQLFKEQLVERYLFWYYTPMALSFTDHFKPVLTVYDCMDELAAFRFAPPRLKELEQALFKKADLVFTGGQSLYEAKKKQHPHAHAFPSSIDKDHFAQARKPLQEPADQAAIPQPRIGFFGVIDERMDIELLGALAEAKPEWQIVMIGPVVKIDPSTLPQHPNLHYLGGKTYKELPAYLSGWNVAMLPFAINESTEFISPTKTPEYLAAGKPVVSTPIRDVVRPYGEARLVHIAATADEFVQAIEEALAQQEDEQWQAAVDGFMANMSWDQTWRSMAELMANALYKKKKQSL</sequence>
<dbReference type="Gene3D" id="3.40.50.2000">
    <property type="entry name" value="Glycogen Phosphorylase B"/>
    <property type="match status" value="1"/>
</dbReference>
<dbReference type="CDD" id="cd04950">
    <property type="entry name" value="GT4_TuaH-like"/>
    <property type="match status" value="1"/>
</dbReference>
<dbReference type="SUPFAM" id="SSF53756">
    <property type="entry name" value="UDP-Glycosyltransferase/glycogen phosphorylase"/>
    <property type="match status" value="1"/>
</dbReference>
<dbReference type="Gene3D" id="3.40.50.11010">
    <property type="match status" value="1"/>
</dbReference>